<organism evidence="12 13">
    <name type="scientific">Volvox africanus</name>
    <dbReference type="NCBI Taxonomy" id="51714"/>
    <lineage>
        <taxon>Eukaryota</taxon>
        <taxon>Viridiplantae</taxon>
        <taxon>Chlorophyta</taxon>
        <taxon>core chlorophytes</taxon>
        <taxon>Chlorophyceae</taxon>
        <taxon>CS clade</taxon>
        <taxon>Chlamydomonadales</taxon>
        <taxon>Volvocaceae</taxon>
        <taxon>Volvox</taxon>
    </lineage>
</organism>
<dbReference type="PROSITE" id="PS50893">
    <property type="entry name" value="ABC_TRANSPORTER_2"/>
    <property type="match status" value="1"/>
</dbReference>
<dbReference type="InterPro" id="IPR003439">
    <property type="entry name" value="ABC_transporter-like_ATP-bd"/>
</dbReference>
<evidence type="ECO:0000313" key="12">
    <source>
        <dbReference type="EMBL" id="GLI63886.1"/>
    </source>
</evidence>
<dbReference type="PANTHER" id="PTHR24221:SF402">
    <property type="entry name" value="IRON-SULFUR CLUSTERS TRANSPORTER ABCB7, MITOCHONDRIAL"/>
    <property type="match status" value="1"/>
</dbReference>
<dbReference type="SUPFAM" id="SSF52540">
    <property type="entry name" value="P-loop containing nucleoside triphosphate hydrolases"/>
    <property type="match status" value="1"/>
</dbReference>
<dbReference type="Pfam" id="PF00664">
    <property type="entry name" value="ABC_membrane"/>
    <property type="match status" value="1"/>
</dbReference>
<evidence type="ECO:0000256" key="7">
    <source>
        <dbReference type="ARBA" id="ARBA00023136"/>
    </source>
</evidence>
<dbReference type="InterPro" id="IPR011527">
    <property type="entry name" value="ABC1_TM_dom"/>
</dbReference>
<protein>
    <submittedName>
        <fullName evidence="12">Uncharacterized protein</fullName>
    </submittedName>
</protein>
<feature type="compositionally biased region" description="Low complexity" evidence="8">
    <location>
        <begin position="85"/>
        <end position="97"/>
    </location>
</feature>
<evidence type="ECO:0000313" key="13">
    <source>
        <dbReference type="Proteomes" id="UP001165090"/>
    </source>
</evidence>
<dbReference type="Gene3D" id="1.20.1560.10">
    <property type="entry name" value="ABC transporter type 1, transmembrane domain"/>
    <property type="match status" value="1"/>
</dbReference>
<dbReference type="InterPro" id="IPR039421">
    <property type="entry name" value="Type_1_exporter"/>
</dbReference>
<feature type="transmembrane region" description="Helical" evidence="9">
    <location>
        <begin position="528"/>
        <end position="550"/>
    </location>
</feature>
<keyword evidence="3 9" id="KW-0812">Transmembrane</keyword>
<dbReference type="PANTHER" id="PTHR24221">
    <property type="entry name" value="ATP-BINDING CASSETTE SUB-FAMILY B"/>
    <property type="match status" value="1"/>
</dbReference>
<keyword evidence="7 9" id="KW-0472">Membrane</keyword>
<evidence type="ECO:0000256" key="3">
    <source>
        <dbReference type="ARBA" id="ARBA00022692"/>
    </source>
</evidence>
<evidence type="ECO:0000256" key="9">
    <source>
        <dbReference type="SAM" id="Phobius"/>
    </source>
</evidence>
<dbReference type="InterPro" id="IPR003593">
    <property type="entry name" value="AAA+_ATPase"/>
</dbReference>
<reference evidence="12 13" key="1">
    <citation type="journal article" date="2023" name="IScience">
        <title>Expanded male sex-determining region conserved during the evolution of homothallism in the green alga Volvox.</title>
        <authorList>
            <person name="Yamamoto K."/>
            <person name="Matsuzaki R."/>
            <person name="Mahakham W."/>
            <person name="Heman W."/>
            <person name="Sekimoto H."/>
            <person name="Kawachi M."/>
            <person name="Minakuchi Y."/>
            <person name="Toyoda A."/>
            <person name="Nozaki H."/>
        </authorList>
    </citation>
    <scope>NUCLEOTIDE SEQUENCE [LARGE SCALE GENOMIC DNA]</scope>
    <source>
        <strain evidence="12 13">NIES-4468</strain>
    </source>
</reference>
<dbReference type="CDD" id="cd03253">
    <property type="entry name" value="ABCC_ATM1_transporter"/>
    <property type="match status" value="1"/>
</dbReference>
<evidence type="ECO:0000256" key="8">
    <source>
        <dbReference type="SAM" id="MobiDB-lite"/>
    </source>
</evidence>
<dbReference type="Gene3D" id="3.40.50.300">
    <property type="entry name" value="P-loop containing nucleotide triphosphate hydrolases"/>
    <property type="match status" value="1"/>
</dbReference>
<keyword evidence="13" id="KW-1185">Reference proteome</keyword>
<dbReference type="PROSITE" id="PS00211">
    <property type="entry name" value="ABC_TRANSPORTER_1"/>
    <property type="match status" value="1"/>
</dbReference>
<dbReference type="InterPro" id="IPR036640">
    <property type="entry name" value="ABC1_TM_sf"/>
</dbReference>
<comment type="caution">
    <text evidence="12">The sequence shown here is derived from an EMBL/GenBank/DDBJ whole genome shotgun (WGS) entry which is preliminary data.</text>
</comment>
<dbReference type="PROSITE" id="PS50929">
    <property type="entry name" value="ABC_TM1F"/>
    <property type="match status" value="1"/>
</dbReference>
<feature type="domain" description="ABC transporter" evidence="10">
    <location>
        <begin position="708"/>
        <end position="942"/>
    </location>
</feature>
<dbReference type="EMBL" id="BSDZ01000017">
    <property type="protein sequence ID" value="GLI63886.1"/>
    <property type="molecule type" value="Genomic_DNA"/>
</dbReference>
<dbReference type="InterPro" id="IPR017871">
    <property type="entry name" value="ABC_transporter-like_CS"/>
</dbReference>
<keyword evidence="4" id="KW-0547">Nucleotide-binding</keyword>
<dbReference type="SUPFAM" id="SSF90123">
    <property type="entry name" value="ABC transporter transmembrane region"/>
    <property type="match status" value="1"/>
</dbReference>
<evidence type="ECO:0000259" key="11">
    <source>
        <dbReference type="PROSITE" id="PS50929"/>
    </source>
</evidence>
<comment type="subcellular location">
    <subcellularLocation>
        <location evidence="1">Mitochondrion membrane</location>
        <topology evidence="1">Multi-pass membrane protein</topology>
    </subcellularLocation>
</comment>
<feature type="region of interest" description="Disordered" evidence="8">
    <location>
        <begin position="965"/>
        <end position="988"/>
    </location>
</feature>
<dbReference type="Proteomes" id="UP001165090">
    <property type="component" value="Unassembled WGS sequence"/>
</dbReference>
<feature type="region of interest" description="Disordered" evidence="8">
    <location>
        <begin position="271"/>
        <end position="308"/>
    </location>
</feature>
<accession>A0ABQ5S209</accession>
<feature type="domain" description="ABC transmembrane type-1" evidence="11">
    <location>
        <begin position="364"/>
        <end position="672"/>
    </location>
</feature>
<keyword evidence="5" id="KW-0067">ATP-binding</keyword>
<feature type="transmembrane region" description="Helical" evidence="9">
    <location>
        <begin position="496"/>
        <end position="522"/>
    </location>
</feature>
<feature type="transmembrane region" description="Helical" evidence="9">
    <location>
        <begin position="363"/>
        <end position="384"/>
    </location>
</feature>
<feature type="compositionally biased region" description="Low complexity" evidence="8">
    <location>
        <begin position="67"/>
        <end position="76"/>
    </location>
</feature>
<evidence type="ECO:0000256" key="2">
    <source>
        <dbReference type="ARBA" id="ARBA00022448"/>
    </source>
</evidence>
<proteinExistence type="predicted"/>
<dbReference type="InterPro" id="IPR027417">
    <property type="entry name" value="P-loop_NTPase"/>
</dbReference>
<feature type="transmembrane region" description="Helical" evidence="9">
    <location>
        <begin position="391"/>
        <end position="410"/>
    </location>
</feature>
<keyword evidence="6 9" id="KW-1133">Transmembrane helix</keyword>
<evidence type="ECO:0000256" key="1">
    <source>
        <dbReference type="ARBA" id="ARBA00004225"/>
    </source>
</evidence>
<evidence type="ECO:0000256" key="5">
    <source>
        <dbReference type="ARBA" id="ARBA00022840"/>
    </source>
</evidence>
<evidence type="ECO:0000259" key="10">
    <source>
        <dbReference type="PROSITE" id="PS50893"/>
    </source>
</evidence>
<evidence type="ECO:0000256" key="6">
    <source>
        <dbReference type="ARBA" id="ARBA00022989"/>
    </source>
</evidence>
<name>A0ABQ5S209_9CHLO</name>
<keyword evidence="2" id="KW-0813">Transport</keyword>
<dbReference type="SMART" id="SM00382">
    <property type="entry name" value="AAA"/>
    <property type="match status" value="1"/>
</dbReference>
<feature type="region of interest" description="Disordered" evidence="8">
    <location>
        <begin position="33"/>
        <end position="97"/>
    </location>
</feature>
<evidence type="ECO:0000256" key="4">
    <source>
        <dbReference type="ARBA" id="ARBA00022741"/>
    </source>
</evidence>
<gene>
    <name evidence="12" type="ORF">VaNZ11_007003</name>
</gene>
<sequence>MLTASRVAAVLGAGLRQSNLPAMLAEGVTQAAGSLSPAPATPPVPCLSGREPGSVSEGEMPLPNCTSPWSSSSIVKSSRDWDGPSNNSSRNSSSSVGSRIGMSSSGCCCSLCAGNSSSSSSVEVQQWPSLPAADGDTNSCVALLEPSAFRGRRASGCAIQTVYNCHHNQAAHIYALQLAEMQELGPVRRPLGAQTRLAPWNLQPRPGGAVRSLASRRISTFAGFYLHSARQQYLGGHPVHIIRRDLAQKAAPVTGMGPAVPSASRACAHVSLPATSPPSRQEATHPHVAAGGSAPLQPSHPTDTSAFAPDTSAFATVAKAPGSILPQFTPLEEAAERLSDAQILRRLMGYLWPQENPEFKRRVVAATFLLVAAKLLNINVPILLKLAVDALTSAVAASAAVPAAGVGTAAATVPTVMAYGMALGPITLLLGWGAARSGMALFNEMRNIVFAKVSQGTIRRVAREVFSHLHRLDLAFHLSKQTGSLARVVDRGTRGINFILSSMVFNVVPTVFEVTVVTAILTSKCGPALGFITMGTLAVYAFFTLAITQWRTQFRRTMNRAESEAAGRAVDSLINYETVKYFNTEAHEAARYDESMASYESAAVKTQQSLSYLNLGQSAIFTAGMTAAMVLTGRQVLAGQASVGDLVMVNGLLFQLSMPLNFLGTVYRETRQSLQDMGAMFGLLQQHPTIKDSPDAQPLPPAAKGYDVTLEDVSFGYRPDDPILSGLSLHVPAGTSCAIVGASGSGKSTILRLLFRFYDAQSGSVRVGGRDVRQVTLDSLRAAIATVPQDMVLFNDTIYYNIAYGNLGATRAEVEAAAHMARVHNAIEDMPDGYLTVVGERGLKLSGGEKQRVAIARAFLKAPQVLLFDEATSALDSKTETEILEALRLLAQGRTSIFVAHRLSTAAQCDQIVVLDDGKVVESGSHSELLARGARYADLWSRQANVDDLGAGSHKVVSWSWARSSNDVGSDSKSNGAGGASSGAAVAA</sequence>
<feature type="transmembrane region" description="Helical" evidence="9">
    <location>
        <begin position="416"/>
        <end position="435"/>
    </location>
</feature>
<dbReference type="CDD" id="cd18582">
    <property type="entry name" value="ABC_6TM_ATM1_ABCB7"/>
    <property type="match status" value="1"/>
</dbReference>
<dbReference type="Pfam" id="PF00005">
    <property type="entry name" value="ABC_tran"/>
    <property type="match status" value="1"/>
</dbReference>